<gene>
    <name evidence="1" type="ORF">AAFF_G00084100</name>
</gene>
<dbReference type="PANTHER" id="PTHR47282">
    <property type="entry name" value="PGC-1 AND ERR-INDUCED REGULATOR IN MUSCLE PROTEIN 1"/>
    <property type="match status" value="1"/>
</dbReference>
<dbReference type="InterPro" id="IPR043442">
    <property type="entry name" value="Perm1"/>
</dbReference>
<dbReference type="PANTHER" id="PTHR47282:SF1">
    <property type="entry name" value="PGC-1 AND ERR-INDUCED REGULATOR IN MUSCLE PROTEIN 1"/>
    <property type="match status" value="1"/>
</dbReference>
<protein>
    <recommendedName>
        <fullName evidence="3">PGC-1 and ERR-induced regulator in muscle protein 1</fullName>
    </recommendedName>
</protein>
<organism evidence="1 2">
    <name type="scientific">Aldrovandia affinis</name>
    <dbReference type="NCBI Taxonomy" id="143900"/>
    <lineage>
        <taxon>Eukaryota</taxon>
        <taxon>Metazoa</taxon>
        <taxon>Chordata</taxon>
        <taxon>Craniata</taxon>
        <taxon>Vertebrata</taxon>
        <taxon>Euteleostomi</taxon>
        <taxon>Actinopterygii</taxon>
        <taxon>Neopterygii</taxon>
        <taxon>Teleostei</taxon>
        <taxon>Notacanthiformes</taxon>
        <taxon>Halosauridae</taxon>
        <taxon>Aldrovandia</taxon>
    </lineage>
</organism>
<comment type="caution">
    <text evidence="1">The sequence shown here is derived from an EMBL/GenBank/DDBJ whole genome shotgun (WGS) entry which is preliminary data.</text>
</comment>
<evidence type="ECO:0008006" key="3">
    <source>
        <dbReference type="Google" id="ProtNLM"/>
    </source>
</evidence>
<dbReference type="Proteomes" id="UP001221898">
    <property type="component" value="Unassembled WGS sequence"/>
</dbReference>
<accession>A0AAD7RX65</accession>
<sequence>MGADALFHTQGRILEDICRASADILLDWHHCTLRSRSYAGTVADAGASRSHSFTMDDLDHSVYIAEQDWDSFFLESEECNLQQAALAGLDESGLSDFDEAEFCLSNQEEQVSPEVGPLGSCHSIDSPTDFKGLPVKPYLSVKGICGPEDTLSAGQDDEHQETVNVFFDRFTPTVDGEAEASLSDRASPVVSLYDSESSDLSLPETYDYFFSDYEVGKVFYPPIRRPSSHMNTAVPIFSCSRLVTQKLWFTEEYNNLFPEESPVESEDEDERTPIRVVTRFNNRVCEPLDISAGPDTYEHFFTDKDWRGNIFWRNPLSLRRVRFTGGLCGSYERSTSWASVATHWRRKSLFRTMNQGNTMDNRGSTPPLANIFYLQNQIGSELTDQQRGTELQAAIPIPRKEGFLFTLKQSDMCLVCIAFASWVLRSANPQSENSWKTALLANVSAISAIRYLRRYTSEDAPEDKR</sequence>
<dbReference type="GO" id="GO:0006355">
    <property type="term" value="P:regulation of DNA-templated transcription"/>
    <property type="evidence" value="ECO:0007669"/>
    <property type="project" value="InterPro"/>
</dbReference>
<dbReference type="AlphaFoldDB" id="A0AAD7RX65"/>
<dbReference type="GO" id="GO:0005737">
    <property type="term" value="C:cytoplasm"/>
    <property type="evidence" value="ECO:0007669"/>
    <property type="project" value="TreeGrafter"/>
</dbReference>
<proteinExistence type="predicted"/>
<dbReference type="EMBL" id="JAINUG010000151">
    <property type="protein sequence ID" value="KAJ8391939.1"/>
    <property type="molecule type" value="Genomic_DNA"/>
</dbReference>
<evidence type="ECO:0000313" key="2">
    <source>
        <dbReference type="Proteomes" id="UP001221898"/>
    </source>
</evidence>
<evidence type="ECO:0000313" key="1">
    <source>
        <dbReference type="EMBL" id="KAJ8391939.1"/>
    </source>
</evidence>
<dbReference type="GO" id="GO:0005634">
    <property type="term" value="C:nucleus"/>
    <property type="evidence" value="ECO:0007669"/>
    <property type="project" value="TreeGrafter"/>
</dbReference>
<reference evidence="1" key="1">
    <citation type="journal article" date="2023" name="Science">
        <title>Genome structures resolve the early diversification of teleost fishes.</title>
        <authorList>
            <person name="Parey E."/>
            <person name="Louis A."/>
            <person name="Montfort J."/>
            <person name="Bouchez O."/>
            <person name="Roques C."/>
            <person name="Iampietro C."/>
            <person name="Lluch J."/>
            <person name="Castinel A."/>
            <person name="Donnadieu C."/>
            <person name="Desvignes T."/>
            <person name="Floi Bucao C."/>
            <person name="Jouanno E."/>
            <person name="Wen M."/>
            <person name="Mejri S."/>
            <person name="Dirks R."/>
            <person name="Jansen H."/>
            <person name="Henkel C."/>
            <person name="Chen W.J."/>
            <person name="Zahm M."/>
            <person name="Cabau C."/>
            <person name="Klopp C."/>
            <person name="Thompson A.W."/>
            <person name="Robinson-Rechavi M."/>
            <person name="Braasch I."/>
            <person name="Lecointre G."/>
            <person name="Bobe J."/>
            <person name="Postlethwait J.H."/>
            <person name="Berthelot C."/>
            <person name="Roest Crollius H."/>
            <person name="Guiguen Y."/>
        </authorList>
    </citation>
    <scope>NUCLEOTIDE SEQUENCE</scope>
    <source>
        <strain evidence="1">NC1722</strain>
    </source>
</reference>
<dbReference type="GO" id="GO:0014850">
    <property type="term" value="P:response to muscle activity"/>
    <property type="evidence" value="ECO:0007669"/>
    <property type="project" value="TreeGrafter"/>
</dbReference>
<keyword evidence="2" id="KW-1185">Reference proteome</keyword>
<name>A0AAD7RX65_9TELE</name>